<dbReference type="InterPro" id="IPR009642">
    <property type="entry name" value="DUF1236"/>
</dbReference>
<reference evidence="2 3" key="1">
    <citation type="submission" date="2017-08" db="EMBL/GenBank/DDBJ databases">
        <title>Mesorhizobium wenxinae sp. nov., a novel rhizobial species isolated from root nodules of chickpea (Cicer arietinum L.).</title>
        <authorList>
            <person name="Zhang J."/>
        </authorList>
    </citation>
    <scope>NUCLEOTIDE SEQUENCE [LARGE SCALE GENOMIC DNA]</scope>
    <source>
        <strain evidence="3">WYCCWR 10019</strain>
    </source>
</reference>
<evidence type="ECO:0000256" key="1">
    <source>
        <dbReference type="SAM" id="SignalP"/>
    </source>
</evidence>
<dbReference type="AlphaFoldDB" id="A0A271KHP1"/>
<name>A0A271KHP1_9HYPH</name>
<dbReference type="Pfam" id="PF06823">
    <property type="entry name" value="DUF1236"/>
    <property type="match status" value="1"/>
</dbReference>
<keyword evidence="3" id="KW-1185">Reference proteome</keyword>
<accession>A0A271KHP1</accession>
<evidence type="ECO:0000313" key="3">
    <source>
        <dbReference type="Proteomes" id="UP000215931"/>
    </source>
</evidence>
<feature type="chain" id="PRO_5012153784" evidence="1">
    <location>
        <begin position="24"/>
        <end position="99"/>
    </location>
</feature>
<gene>
    <name evidence="2" type="ORF">CIT31_14270</name>
</gene>
<proteinExistence type="predicted"/>
<dbReference type="Proteomes" id="UP000215931">
    <property type="component" value="Unassembled WGS sequence"/>
</dbReference>
<keyword evidence="1" id="KW-0732">Signal</keyword>
<dbReference type="EMBL" id="NPKH01000020">
    <property type="protein sequence ID" value="PAP95226.1"/>
    <property type="molecule type" value="Genomic_DNA"/>
</dbReference>
<dbReference type="OrthoDB" id="102964at2"/>
<comment type="caution">
    <text evidence="2">The sequence shown here is derived from an EMBL/GenBank/DDBJ whole genome shotgun (WGS) entry which is preliminary data.</text>
</comment>
<sequence>MGKQLTSAAAGILLFVGVSAAAAQDVIIQPEQDTVIREYVKKKPVASLSLPGVELNIGTPLPETVELYEVPDVQYRYVVVDGRTVLVDPGTRKIVKVYD</sequence>
<organism evidence="2 3">
    <name type="scientific">Mesorhizobium wenxiniae</name>
    <dbReference type="NCBI Taxonomy" id="2014805"/>
    <lineage>
        <taxon>Bacteria</taxon>
        <taxon>Pseudomonadati</taxon>
        <taxon>Pseudomonadota</taxon>
        <taxon>Alphaproteobacteria</taxon>
        <taxon>Hyphomicrobiales</taxon>
        <taxon>Phyllobacteriaceae</taxon>
        <taxon>Mesorhizobium</taxon>
    </lineage>
</organism>
<feature type="signal peptide" evidence="1">
    <location>
        <begin position="1"/>
        <end position="23"/>
    </location>
</feature>
<dbReference type="RefSeq" id="WP_065009244.1">
    <property type="nucleotide sequence ID" value="NZ_NPKH01000020.1"/>
</dbReference>
<protein>
    <submittedName>
        <fullName evidence="2">DUF1236 domain-containing protein</fullName>
    </submittedName>
</protein>
<evidence type="ECO:0000313" key="2">
    <source>
        <dbReference type="EMBL" id="PAP95226.1"/>
    </source>
</evidence>